<dbReference type="Proteomes" id="UP000054097">
    <property type="component" value="Unassembled WGS sequence"/>
</dbReference>
<reference evidence="2" key="2">
    <citation type="submission" date="2015-01" db="EMBL/GenBank/DDBJ databases">
        <title>Evolutionary Origins and Diversification of the Mycorrhizal Mutualists.</title>
        <authorList>
            <consortium name="DOE Joint Genome Institute"/>
            <consortium name="Mycorrhizal Genomics Consortium"/>
            <person name="Kohler A."/>
            <person name="Kuo A."/>
            <person name="Nagy L.G."/>
            <person name="Floudas D."/>
            <person name="Copeland A."/>
            <person name="Barry K.W."/>
            <person name="Cichocki N."/>
            <person name="Veneault-Fourrey C."/>
            <person name="LaButti K."/>
            <person name="Lindquist E.A."/>
            <person name="Lipzen A."/>
            <person name="Lundell T."/>
            <person name="Morin E."/>
            <person name="Murat C."/>
            <person name="Riley R."/>
            <person name="Ohm R."/>
            <person name="Sun H."/>
            <person name="Tunlid A."/>
            <person name="Henrissat B."/>
            <person name="Grigoriev I.V."/>
            <person name="Hibbett D.S."/>
            <person name="Martin F."/>
        </authorList>
    </citation>
    <scope>NUCLEOTIDE SEQUENCE [LARGE SCALE GENOMIC DNA]</scope>
    <source>
        <strain evidence="2">MAFF 305830</strain>
    </source>
</reference>
<dbReference type="HOGENOM" id="CLU_2924161_0_0_1"/>
<accession>A0A0C2X234</accession>
<protein>
    <submittedName>
        <fullName evidence="1">Uncharacterized protein</fullName>
    </submittedName>
</protein>
<dbReference type="AlphaFoldDB" id="A0A0C2X234"/>
<evidence type="ECO:0000313" key="1">
    <source>
        <dbReference type="EMBL" id="KIM32313.1"/>
    </source>
</evidence>
<gene>
    <name evidence="1" type="ORF">M408DRAFT_326918</name>
</gene>
<organism evidence="1 2">
    <name type="scientific">Serendipita vermifera MAFF 305830</name>
    <dbReference type="NCBI Taxonomy" id="933852"/>
    <lineage>
        <taxon>Eukaryota</taxon>
        <taxon>Fungi</taxon>
        <taxon>Dikarya</taxon>
        <taxon>Basidiomycota</taxon>
        <taxon>Agaricomycotina</taxon>
        <taxon>Agaricomycetes</taxon>
        <taxon>Sebacinales</taxon>
        <taxon>Serendipitaceae</taxon>
        <taxon>Serendipita</taxon>
    </lineage>
</organism>
<keyword evidence="2" id="KW-1185">Reference proteome</keyword>
<proteinExistence type="predicted"/>
<sequence>MEFPLKKYVLKGPVLASHLNVERLRPVNIEVTQRFSPERSNKRSCLVLISIPATHKAARPY</sequence>
<name>A0A0C2X234_SERVB</name>
<reference evidence="1 2" key="1">
    <citation type="submission" date="2014-04" db="EMBL/GenBank/DDBJ databases">
        <authorList>
            <consortium name="DOE Joint Genome Institute"/>
            <person name="Kuo A."/>
            <person name="Zuccaro A."/>
            <person name="Kohler A."/>
            <person name="Nagy L.G."/>
            <person name="Floudas D."/>
            <person name="Copeland A."/>
            <person name="Barry K.W."/>
            <person name="Cichocki N."/>
            <person name="Veneault-Fourrey C."/>
            <person name="LaButti K."/>
            <person name="Lindquist E.A."/>
            <person name="Lipzen A."/>
            <person name="Lundell T."/>
            <person name="Morin E."/>
            <person name="Murat C."/>
            <person name="Sun H."/>
            <person name="Tunlid A."/>
            <person name="Henrissat B."/>
            <person name="Grigoriev I.V."/>
            <person name="Hibbett D.S."/>
            <person name="Martin F."/>
            <person name="Nordberg H.P."/>
            <person name="Cantor M.N."/>
            <person name="Hua S.X."/>
        </authorList>
    </citation>
    <scope>NUCLEOTIDE SEQUENCE [LARGE SCALE GENOMIC DNA]</scope>
    <source>
        <strain evidence="1 2">MAFF 305830</strain>
    </source>
</reference>
<evidence type="ECO:0000313" key="2">
    <source>
        <dbReference type="Proteomes" id="UP000054097"/>
    </source>
</evidence>
<dbReference type="EMBL" id="KN824280">
    <property type="protein sequence ID" value="KIM32313.1"/>
    <property type="molecule type" value="Genomic_DNA"/>
</dbReference>